<organism evidence="1 2">
    <name type="scientific">Aquamicrobium aerolatum DSM 21857</name>
    <dbReference type="NCBI Taxonomy" id="1121003"/>
    <lineage>
        <taxon>Bacteria</taxon>
        <taxon>Pseudomonadati</taxon>
        <taxon>Pseudomonadota</taxon>
        <taxon>Alphaproteobacteria</taxon>
        <taxon>Hyphomicrobiales</taxon>
        <taxon>Phyllobacteriaceae</taxon>
        <taxon>Aerobium</taxon>
    </lineage>
</organism>
<dbReference type="InterPro" id="IPR050563">
    <property type="entry name" value="4-hydroxybenzoyl-CoA_TE"/>
</dbReference>
<proteinExistence type="predicted"/>
<reference evidence="2" key="1">
    <citation type="submission" date="2016-10" db="EMBL/GenBank/DDBJ databases">
        <authorList>
            <person name="Varghese N."/>
            <person name="Submissions S."/>
        </authorList>
    </citation>
    <scope>NUCLEOTIDE SEQUENCE [LARGE SCALE GENOMIC DNA]</scope>
    <source>
        <strain evidence="2">DSM 21857</strain>
    </source>
</reference>
<dbReference type="PANTHER" id="PTHR31793:SF2">
    <property type="entry name" value="BLR1345 PROTEIN"/>
    <property type="match status" value="1"/>
</dbReference>
<dbReference type="Proteomes" id="UP000242763">
    <property type="component" value="Unassembled WGS sequence"/>
</dbReference>
<dbReference type="STRING" id="1121003.SAMN03080618_02762"/>
<protein>
    <submittedName>
        <fullName evidence="1">(3S)-malyl-CoA thioesterase</fullName>
    </submittedName>
</protein>
<evidence type="ECO:0000313" key="1">
    <source>
        <dbReference type="EMBL" id="SFJ36646.1"/>
    </source>
</evidence>
<dbReference type="InterPro" id="IPR029069">
    <property type="entry name" value="HotDog_dom_sf"/>
</dbReference>
<keyword evidence="2" id="KW-1185">Reference proteome</keyword>
<sequence length="199" mass="22652">MALKLVLGDPLVFNSQQSANGRGFVQRVRTSNLKEVDMTDPTPFLSRVLEIEKEWIDYNGHLNMAYYNVLFDRGVDEAFARLGMGPTYSAQRQLTTYTAEIHVCYVRELHLTDKVRCSFQLLDHDDKRFHVFQEMRHVDGWLAATCESVGLHIDQSGPKVTPFPADILANLEAMRAEHASLPIPERVGRAIGIRRRKPA</sequence>
<dbReference type="Pfam" id="PF13279">
    <property type="entry name" value="4HBT_2"/>
    <property type="match status" value="1"/>
</dbReference>
<dbReference type="Gene3D" id="3.10.129.10">
    <property type="entry name" value="Hotdog Thioesterase"/>
    <property type="match status" value="1"/>
</dbReference>
<dbReference type="AlphaFoldDB" id="A0A1I3QU53"/>
<evidence type="ECO:0000313" key="2">
    <source>
        <dbReference type="Proteomes" id="UP000242763"/>
    </source>
</evidence>
<accession>A0A1I3QU53</accession>
<gene>
    <name evidence="1" type="ORF">SAMN03080618_02762</name>
</gene>
<dbReference type="SUPFAM" id="SSF54637">
    <property type="entry name" value="Thioesterase/thiol ester dehydrase-isomerase"/>
    <property type="match status" value="1"/>
</dbReference>
<dbReference type="GO" id="GO:0047617">
    <property type="term" value="F:fatty acyl-CoA hydrolase activity"/>
    <property type="evidence" value="ECO:0007669"/>
    <property type="project" value="TreeGrafter"/>
</dbReference>
<name>A0A1I3QU53_9HYPH</name>
<dbReference type="CDD" id="cd00586">
    <property type="entry name" value="4HBT"/>
    <property type="match status" value="1"/>
</dbReference>
<dbReference type="PANTHER" id="PTHR31793">
    <property type="entry name" value="4-HYDROXYBENZOYL-COA THIOESTERASE FAMILY MEMBER"/>
    <property type="match status" value="1"/>
</dbReference>
<dbReference type="EMBL" id="FORF01000016">
    <property type="protein sequence ID" value="SFJ36646.1"/>
    <property type="molecule type" value="Genomic_DNA"/>
</dbReference>